<accession>A0ABW7NCY9</accession>
<name>A0ABW7NCY9_9BACT</name>
<reference evidence="5 6" key="1">
    <citation type="journal article" date="2013" name="Int. J. Syst. Evol. Microbiol.">
        <title>Marinoscillum luteum sp. nov., isolated from marine sediment.</title>
        <authorList>
            <person name="Cha I.T."/>
            <person name="Park S.J."/>
            <person name="Kim S.J."/>
            <person name="Kim J.G."/>
            <person name="Jung M.Y."/>
            <person name="Shin K.S."/>
            <person name="Kwon K.K."/>
            <person name="Yang S.H."/>
            <person name="Seo Y.S."/>
            <person name="Rhee S.K."/>
        </authorList>
    </citation>
    <scope>NUCLEOTIDE SEQUENCE [LARGE SCALE GENOMIC DNA]</scope>
    <source>
        <strain evidence="5 6">KCTC 23939</strain>
    </source>
</reference>
<evidence type="ECO:0000256" key="1">
    <source>
        <dbReference type="ARBA" id="ARBA00022553"/>
    </source>
</evidence>
<dbReference type="PROSITE" id="PS51585">
    <property type="entry name" value="SAM_MT_TPMT"/>
    <property type="match status" value="1"/>
</dbReference>
<dbReference type="RefSeq" id="WP_395418870.1">
    <property type="nucleotide sequence ID" value="NZ_JBIPKE010000020.1"/>
</dbReference>
<dbReference type="SUPFAM" id="SSF53335">
    <property type="entry name" value="S-adenosyl-L-methionine-dependent methyltransferases"/>
    <property type="match status" value="1"/>
</dbReference>
<protein>
    <submittedName>
        <fullName evidence="5">Methyltransferase domain-containing protein</fullName>
    </submittedName>
</protein>
<dbReference type="GO" id="GO:0032259">
    <property type="term" value="P:methylation"/>
    <property type="evidence" value="ECO:0007669"/>
    <property type="project" value="UniProtKB-KW"/>
</dbReference>
<dbReference type="EMBL" id="JBIPKE010000020">
    <property type="protein sequence ID" value="MFH6985409.1"/>
    <property type="molecule type" value="Genomic_DNA"/>
</dbReference>
<dbReference type="PANTHER" id="PTHR32183:SF6">
    <property type="entry name" value="CYSTEINE SULFINATE DESULFINASE_CYSTEINE DESULFURASE AND RELATED ENZYMES"/>
    <property type="match status" value="1"/>
</dbReference>
<dbReference type="PANTHER" id="PTHR32183">
    <property type="match status" value="1"/>
</dbReference>
<dbReference type="InterPro" id="IPR029063">
    <property type="entry name" value="SAM-dependent_MTases_sf"/>
</dbReference>
<evidence type="ECO:0000313" key="6">
    <source>
        <dbReference type="Proteomes" id="UP001610063"/>
    </source>
</evidence>
<proteinExistence type="predicted"/>
<evidence type="ECO:0000256" key="3">
    <source>
        <dbReference type="ARBA" id="ARBA00022679"/>
    </source>
</evidence>
<dbReference type="CDD" id="cd02440">
    <property type="entry name" value="AdoMet_MTases"/>
    <property type="match status" value="1"/>
</dbReference>
<keyword evidence="6" id="KW-1185">Reference proteome</keyword>
<evidence type="ECO:0000313" key="5">
    <source>
        <dbReference type="EMBL" id="MFH6985409.1"/>
    </source>
</evidence>
<evidence type="ECO:0000256" key="4">
    <source>
        <dbReference type="ARBA" id="ARBA00022691"/>
    </source>
</evidence>
<dbReference type="GO" id="GO:0008168">
    <property type="term" value="F:methyltransferase activity"/>
    <property type="evidence" value="ECO:0007669"/>
    <property type="project" value="UniProtKB-KW"/>
</dbReference>
<gene>
    <name evidence="5" type="ORF">ACHKAR_18295</name>
</gene>
<organism evidence="5 6">
    <name type="scientific">Marinoscillum luteum</name>
    <dbReference type="NCBI Taxonomy" id="861051"/>
    <lineage>
        <taxon>Bacteria</taxon>
        <taxon>Pseudomonadati</taxon>
        <taxon>Bacteroidota</taxon>
        <taxon>Cytophagia</taxon>
        <taxon>Cytophagales</taxon>
        <taxon>Reichenbachiellaceae</taxon>
        <taxon>Marinoscillum</taxon>
    </lineage>
</organism>
<dbReference type="Proteomes" id="UP001610063">
    <property type="component" value="Unassembled WGS sequence"/>
</dbReference>
<sequence>MQQLDQQYWETRYQNGLTGWDAGAITTPLREYFDQLTDKSVSVLIPGAGNAHEAAYLFELGFSDVHVLDISESALRQFQLRNPLFPKSHIHQGDFWAHEGKYDLIIEQTFFCAIDPVLRTAYVKKTSDILRSGGKLVGVLWNHPMGENEPPFGGSEAEYIELFSECLEINVLETAYNSIQPRAGREVFIKMTKK</sequence>
<keyword evidence="3" id="KW-0808">Transferase</keyword>
<comment type="caution">
    <text evidence="5">The sequence shown here is derived from an EMBL/GenBank/DDBJ whole genome shotgun (WGS) entry which is preliminary data.</text>
</comment>
<keyword evidence="1" id="KW-0597">Phosphoprotein</keyword>
<keyword evidence="2 5" id="KW-0489">Methyltransferase</keyword>
<keyword evidence="4" id="KW-0949">S-adenosyl-L-methionine</keyword>
<dbReference type="Pfam" id="PF05724">
    <property type="entry name" value="TPMT"/>
    <property type="match status" value="1"/>
</dbReference>
<dbReference type="InterPro" id="IPR008854">
    <property type="entry name" value="TPMT"/>
</dbReference>
<dbReference type="Gene3D" id="3.40.50.150">
    <property type="entry name" value="Vaccinia Virus protein VP39"/>
    <property type="match status" value="1"/>
</dbReference>
<evidence type="ECO:0000256" key="2">
    <source>
        <dbReference type="ARBA" id="ARBA00022603"/>
    </source>
</evidence>